<feature type="transmembrane region" description="Helical" evidence="1">
    <location>
        <begin position="22"/>
        <end position="41"/>
    </location>
</feature>
<dbReference type="KEGG" id="dmm:dnm_076610"/>
<organism evidence="2 3">
    <name type="scientific">Desulfonema magnum</name>
    <dbReference type="NCBI Taxonomy" id="45655"/>
    <lineage>
        <taxon>Bacteria</taxon>
        <taxon>Pseudomonadati</taxon>
        <taxon>Thermodesulfobacteriota</taxon>
        <taxon>Desulfobacteria</taxon>
        <taxon>Desulfobacterales</taxon>
        <taxon>Desulfococcaceae</taxon>
        <taxon>Desulfonema</taxon>
    </lineage>
</organism>
<keyword evidence="3" id="KW-1185">Reference proteome</keyword>
<keyword evidence="1" id="KW-1133">Transmembrane helix</keyword>
<name>A0A975BTU1_9BACT</name>
<evidence type="ECO:0000313" key="3">
    <source>
        <dbReference type="Proteomes" id="UP000663722"/>
    </source>
</evidence>
<reference evidence="2" key="1">
    <citation type="journal article" date="2021" name="Microb. Physiol.">
        <title>Proteogenomic Insights into the Physiology of Marine, Sulfate-Reducing, Filamentous Desulfonema limicola and Desulfonema magnum.</title>
        <authorList>
            <person name="Schnaars V."/>
            <person name="Wohlbrand L."/>
            <person name="Scheve S."/>
            <person name="Hinrichs C."/>
            <person name="Reinhardt R."/>
            <person name="Rabus R."/>
        </authorList>
    </citation>
    <scope>NUCLEOTIDE SEQUENCE</scope>
    <source>
        <strain evidence="2">4be13</strain>
    </source>
</reference>
<dbReference type="EMBL" id="CP061800">
    <property type="protein sequence ID" value="QTA91591.1"/>
    <property type="molecule type" value="Genomic_DNA"/>
</dbReference>
<dbReference type="Proteomes" id="UP000663722">
    <property type="component" value="Chromosome"/>
</dbReference>
<accession>A0A975BTU1</accession>
<evidence type="ECO:0000256" key="1">
    <source>
        <dbReference type="SAM" id="Phobius"/>
    </source>
</evidence>
<gene>
    <name evidence="2" type="ORF">dnm_076610</name>
</gene>
<keyword evidence="1" id="KW-0472">Membrane</keyword>
<dbReference type="AlphaFoldDB" id="A0A975BTU1"/>
<evidence type="ECO:0000313" key="2">
    <source>
        <dbReference type="EMBL" id="QTA91591.1"/>
    </source>
</evidence>
<sequence length="55" mass="6485">MSETHHSGKKAGFLPRANIKNLWSGTYLYATIWIQTIFRYLMMFSQFTQIKPNSE</sequence>
<keyword evidence="1" id="KW-0812">Transmembrane</keyword>
<protein>
    <submittedName>
        <fullName evidence="2">Uncharacterized protein</fullName>
    </submittedName>
</protein>
<proteinExistence type="predicted"/>